<reference evidence="11" key="1">
    <citation type="submission" date="2017-02" db="UniProtKB">
        <authorList>
            <consortium name="WormBaseParasite"/>
        </authorList>
    </citation>
    <scope>IDENTIFICATION</scope>
</reference>
<dbReference type="PANTHER" id="PTHR10361">
    <property type="entry name" value="SODIUM-BILE ACID COTRANSPORTER"/>
    <property type="match status" value="1"/>
</dbReference>
<feature type="transmembrane region" description="Helical" evidence="7">
    <location>
        <begin position="371"/>
        <end position="394"/>
    </location>
</feature>
<sequence>MAMMRRGCPFLFLLRLLSQVVISVATSKGLTFSITFNPPYVHDLVTGESAVVRMTLNNDGHNKSHLATISKAIVLKSMNEEIVSISSKDEDWLYSQLDPNDSNSPFHYQKNFTMRGNFLGKTAICVRLSVADDLLEPGDADYKELPRECTLKSKNMFDVWVIQQRGRVVNHIFLSTLVLLIVIANVLMGCELDLNLVLETLKKPIPPLIGFCTQFIAMPLLAYSIATIVFMSEGLHSFALGLFVCGCAPGGGASNYWTLLLDGDLPVSITMTFLSTTAALVLMPAWMWALGSHFLRSYDAGYQIKMPYAKIISSLFTLFIPLMIGIMLTRWRPTIQTKVRKVMRPFLIFVLVFLVCFGAAANLYMFKLLTWTALLGGLLLPWCGFTVGCFASLFTRQSPKVVTAVAIETGIQNTGIAIMLLKFSFPEPDSDISALIPVICASFTPIPLLVMVMVHETIKYIKKRRQPSLQDTEATKKLNYGERMIPPAELIIRKPEEDVSVAAL</sequence>
<reference evidence="9 10" key="2">
    <citation type="submission" date="2018-10" db="EMBL/GenBank/DDBJ databases">
        <authorList>
            <consortium name="Pathogen Informatics"/>
        </authorList>
    </citation>
    <scope>NUCLEOTIDE SEQUENCE [LARGE SCALE GENOMIC DNA]</scope>
</reference>
<evidence type="ECO:0000313" key="10">
    <source>
        <dbReference type="Proteomes" id="UP000274131"/>
    </source>
</evidence>
<evidence type="ECO:0000313" key="11">
    <source>
        <dbReference type="WBParaSite" id="EVEC_0000735501-mRNA-1"/>
    </source>
</evidence>
<dbReference type="Gene3D" id="1.20.1530.20">
    <property type="match status" value="1"/>
</dbReference>
<gene>
    <name evidence="9" type="ORF">EVEC_LOCUS6876</name>
</gene>
<keyword evidence="6 7" id="KW-0472">Membrane</keyword>
<feature type="transmembrane region" description="Helical" evidence="7">
    <location>
        <begin position="237"/>
        <end position="257"/>
    </location>
</feature>
<dbReference type="InterPro" id="IPR002657">
    <property type="entry name" value="BilAc:Na_symport/Acr3"/>
</dbReference>
<dbReference type="STRING" id="51028.A0A0N4VA71"/>
<evidence type="ECO:0000256" key="1">
    <source>
        <dbReference type="ARBA" id="ARBA00004141"/>
    </source>
</evidence>
<keyword evidence="8" id="KW-0732">Signal</keyword>
<feature type="transmembrane region" description="Helical" evidence="7">
    <location>
        <begin position="346"/>
        <end position="365"/>
    </location>
</feature>
<feature type="transmembrane region" description="Helical" evidence="7">
    <location>
        <begin position="208"/>
        <end position="231"/>
    </location>
</feature>
<evidence type="ECO:0000256" key="7">
    <source>
        <dbReference type="SAM" id="Phobius"/>
    </source>
</evidence>
<evidence type="ECO:0000256" key="2">
    <source>
        <dbReference type="ARBA" id="ARBA00006528"/>
    </source>
</evidence>
<feature type="transmembrane region" description="Helical" evidence="7">
    <location>
        <begin position="269"/>
        <end position="288"/>
    </location>
</feature>
<proteinExistence type="inferred from homology"/>
<feature type="transmembrane region" description="Helical" evidence="7">
    <location>
        <begin position="308"/>
        <end position="326"/>
    </location>
</feature>
<accession>A0A0N4VA71</accession>
<dbReference type="AlphaFoldDB" id="A0A0N4VA71"/>
<dbReference type="EMBL" id="UXUI01008683">
    <property type="protein sequence ID" value="VDD92125.1"/>
    <property type="molecule type" value="Genomic_DNA"/>
</dbReference>
<keyword evidence="4" id="KW-0813">Transport</keyword>
<keyword evidence="10" id="KW-1185">Reference proteome</keyword>
<evidence type="ECO:0000256" key="3">
    <source>
        <dbReference type="ARBA" id="ARBA00022692"/>
    </source>
</evidence>
<evidence type="ECO:0000256" key="8">
    <source>
        <dbReference type="SAM" id="SignalP"/>
    </source>
</evidence>
<comment type="subcellular location">
    <subcellularLocation>
        <location evidence="1">Membrane</location>
        <topology evidence="1">Multi-pass membrane protein</topology>
    </subcellularLocation>
</comment>
<comment type="similarity">
    <text evidence="2">Belongs to the bile acid:sodium symporter (BASS) (TC 2.A.28) family.</text>
</comment>
<feature type="chain" id="PRO_5043122792" evidence="8">
    <location>
        <begin position="24"/>
        <end position="504"/>
    </location>
</feature>
<dbReference type="WBParaSite" id="EVEC_0000735501-mRNA-1">
    <property type="protein sequence ID" value="EVEC_0000735501-mRNA-1"/>
    <property type="gene ID" value="EVEC_0000735501"/>
</dbReference>
<name>A0A0N4VA71_ENTVE</name>
<feature type="transmembrane region" description="Helical" evidence="7">
    <location>
        <begin position="172"/>
        <end position="196"/>
    </location>
</feature>
<dbReference type="InterPro" id="IPR038770">
    <property type="entry name" value="Na+/solute_symporter_sf"/>
</dbReference>
<protein>
    <submittedName>
        <fullName evidence="11">Ileal sodium/bile acid cotransporter</fullName>
    </submittedName>
</protein>
<dbReference type="Proteomes" id="UP000274131">
    <property type="component" value="Unassembled WGS sequence"/>
</dbReference>
<keyword evidence="3 7" id="KW-0812">Transmembrane</keyword>
<evidence type="ECO:0000313" key="9">
    <source>
        <dbReference type="EMBL" id="VDD92125.1"/>
    </source>
</evidence>
<dbReference type="GO" id="GO:0016020">
    <property type="term" value="C:membrane"/>
    <property type="evidence" value="ECO:0007669"/>
    <property type="project" value="UniProtKB-SubCell"/>
</dbReference>
<evidence type="ECO:0000256" key="4">
    <source>
        <dbReference type="ARBA" id="ARBA00022847"/>
    </source>
</evidence>
<dbReference type="OrthoDB" id="203097at2759"/>
<dbReference type="InterPro" id="IPR004710">
    <property type="entry name" value="Bilac:Na_transpt"/>
</dbReference>
<evidence type="ECO:0000256" key="6">
    <source>
        <dbReference type="ARBA" id="ARBA00023136"/>
    </source>
</evidence>
<dbReference type="PANTHER" id="PTHR10361:SF28">
    <property type="entry name" value="P3 PROTEIN-RELATED"/>
    <property type="match status" value="1"/>
</dbReference>
<organism evidence="11">
    <name type="scientific">Enterobius vermicularis</name>
    <name type="common">Human pinworm</name>
    <dbReference type="NCBI Taxonomy" id="51028"/>
    <lineage>
        <taxon>Eukaryota</taxon>
        <taxon>Metazoa</taxon>
        <taxon>Ecdysozoa</taxon>
        <taxon>Nematoda</taxon>
        <taxon>Chromadorea</taxon>
        <taxon>Rhabditida</taxon>
        <taxon>Spirurina</taxon>
        <taxon>Oxyuridomorpha</taxon>
        <taxon>Oxyuroidea</taxon>
        <taxon>Oxyuridae</taxon>
        <taxon>Enterobius</taxon>
    </lineage>
</organism>
<dbReference type="GO" id="GO:0015293">
    <property type="term" value="F:symporter activity"/>
    <property type="evidence" value="ECO:0007669"/>
    <property type="project" value="UniProtKB-KW"/>
</dbReference>
<dbReference type="Pfam" id="PF01758">
    <property type="entry name" value="SBF"/>
    <property type="match status" value="1"/>
</dbReference>
<keyword evidence="5 7" id="KW-1133">Transmembrane helix</keyword>
<evidence type="ECO:0000256" key="5">
    <source>
        <dbReference type="ARBA" id="ARBA00022989"/>
    </source>
</evidence>
<keyword evidence="4" id="KW-0769">Symport</keyword>
<feature type="transmembrane region" description="Helical" evidence="7">
    <location>
        <begin position="432"/>
        <end position="454"/>
    </location>
</feature>
<feature type="signal peptide" evidence="8">
    <location>
        <begin position="1"/>
        <end position="23"/>
    </location>
</feature>